<evidence type="ECO:0000313" key="1">
    <source>
        <dbReference type="EMBL" id="TBU25127.1"/>
    </source>
</evidence>
<dbReference type="AlphaFoldDB" id="A0A4Q9MEP4"/>
<accession>A0A4Q9MEP4</accession>
<protein>
    <submittedName>
        <fullName evidence="1">Uncharacterized protein</fullName>
    </submittedName>
</protein>
<organism evidence="1">
    <name type="scientific">Dichomitus squalens</name>
    <dbReference type="NCBI Taxonomy" id="114155"/>
    <lineage>
        <taxon>Eukaryota</taxon>
        <taxon>Fungi</taxon>
        <taxon>Dikarya</taxon>
        <taxon>Basidiomycota</taxon>
        <taxon>Agaricomycotina</taxon>
        <taxon>Agaricomycetes</taxon>
        <taxon>Polyporales</taxon>
        <taxon>Polyporaceae</taxon>
        <taxon>Dichomitus</taxon>
    </lineage>
</organism>
<proteinExistence type="predicted"/>
<dbReference type="EMBL" id="ML143466">
    <property type="protein sequence ID" value="TBU25127.1"/>
    <property type="molecule type" value="Genomic_DNA"/>
</dbReference>
<gene>
    <name evidence="1" type="ORF">BD311DRAFT_670299</name>
</gene>
<dbReference type="Proteomes" id="UP000292957">
    <property type="component" value="Unassembled WGS sequence"/>
</dbReference>
<sequence>MRDFGLLGGEGFRGFGAGLLGTIAGESFRVGVRLGGDTGGGRELAAAWEVARVVVFSGLLFDLVSALDE</sequence>
<reference evidence="1" key="1">
    <citation type="submission" date="2019-01" db="EMBL/GenBank/DDBJ databases">
        <title>Draft genome sequences of three monokaryotic isolates of the white-rot basidiomycete fungus Dichomitus squalens.</title>
        <authorList>
            <consortium name="DOE Joint Genome Institute"/>
            <person name="Lopez S.C."/>
            <person name="Andreopoulos B."/>
            <person name="Pangilinan J."/>
            <person name="Lipzen A."/>
            <person name="Riley R."/>
            <person name="Ahrendt S."/>
            <person name="Ng V."/>
            <person name="Barry K."/>
            <person name="Daum C."/>
            <person name="Grigoriev I.V."/>
            <person name="Hilden K.S."/>
            <person name="Makela M.R."/>
            <person name="de Vries R.P."/>
        </authorList>
    </citation>
    <scope>NUCLEOTIDE SEQUENCE [LARGE SCALE GENOMIC DNA]</scope>
    <source>
        <strain evidence="1">OM18370.1</strain>
    </source>
</reference>
<name>A0A4Q9MEP4_9APHY</name>